<comment type="caution">
    <text evidence="2">The sequence shown here is derived from an EMBL/GenBank/DDBJ whole genome shotgun (WGS) entry which is preliminary data.</text>
</comment>
<name>A0ABX4YDM4_9LEPT</name>
<evidence type="ECO:0008006" key="4">
    <source>
        <dbReference type="Google" id="ProtNLM"/>
    </source>
</evidence>
<evidence type="ECO:0000256" key="1">
    <source>
        <dbReference type="SAM" id="MobiDB-lite"/>
    </source>
</evidence>
<keyword evidence="3" id="KW-1185">Reference proteome</keyword>
<gene>
    <name evidence="2" type="ORF">BES34_019215</name>
</gene>
<reference evidence="2" key="1">
    <citation type="submission" date="2018-01" db="EMBL/GenBank/DDBJ databases">
        <title>Genomic characterization of Leptospira inadai serogroup Lyme isolated from captured rat in Brazil and comparative analysis with human reference strain.</title>
        <authorList>
            <person name="Moreno L.Z."/>
            <person name="Loureiro A.P."/>
            <person name="Miraglia F."/>
            <person name="Kremer F.S."/>
            <person name="Eslabao M.R."/>
            <person name="Dellagostin O.A."/>
            <person name="Lilenbaum W."/>
            <person name="Moreno A.M."/>
        </authorList>
    </citation>
    <scope>NUCLEOTIDE SEQUENCE [LARGE SCALE GENOMIC DNA]</scope>
    <source>
        <strain evidence="2">M34/99</strain>
    </source>
</reference>
<protein>
    <recommendedName>
        <fullName evidence="4">Lipoprotein</fullName>
    </recommendedName>
</protein>
<sequence>MALLLTVFFSYLLIIFLCRGQRTEDRGQRTEDRGQRTEDRGQRTEDRGQRTEDRQLFLFP</sequence>
<evidence type="ECO:0000313" key="3">
    <source>
        <dbReference type="Proteomes" id="UP000094669"/>
    </source>
</evidence>
<dbReference type="Proteomes" id="UP000094669">
    <property type="component" value="Unassembled WGS sequence"/>
</dbReference>
<accession>A0ABX4YDM4</accession>
<proteinExistence type="predicted"/>
<organism evidence="2 3">
    <name type="scientific">Leptospira inadai serovar Lyme</name>
    <dbReference type="NCBI Taxonomy" id="293084"/>
    <lineage>
        <taxon>Bacteria</taxon>
        <taxon>Pseudomonadati</taxon>
        <taxon>Spirochaetota</taxon>
        <taxon>Spirochaetia</taxon>
        <taxon>Leptospirales</taxon>
        <taxon>Leptospiraceae</taxon>
        <taxon>Leptospira</taxon>
    </lineage>
</organism>
<feature type="region of interest" description="Disordered" evidence="1">
    <location>
        <begin position="23"/>
        <end position="60"/>
    </location>
</feature>
<evidence type="ECO:0000313" key="2">
    <source>
        <dbReference type="EMBL" id="PNV72435.1"/>
    </source>
</evidence>
<dbReference type="EMBL" id="MCRM02000031">
    <property type="protein sequence ID" value="PNV72435.1"/>
    <property type="molecule type" value="Genomic_DNA"/>
</dbReference>